<keyword evidence="3" id="KW-1185">Reference proteome</keyword>
<dbReference type="Proteomes" id="UP001160148">
    <property type="component" value="Unassembled WGS sequence"/>
</dbReference>
<dbReference type="SUPFAM" id="SSF53098">
    <property type="entry name" value="Ribonuclease H-like"/>
    <property type="match status" value="1"/>
</dbReference>
<gene>
    <name evidence="2" type="ORF">MEUPH1_LOCUS7963</name>
</gene>
<evidence type="ECO:0000259" key="1">
    <source>
        <dbReference type="Pfam" id="PF05699"/>
    </source>
</evidence>
<name>A0AAV0W717_9HEMI</name>
<comment type="caution">
    <text evidence="2">The sequence shown here is derived from an EMBL/GenBank/DDBJ whole genome shotgun (WGS) entry which is preliminary data.</text>
</comment>
<dbReference type="InterPro" id="IPR012337">
    <property type="entry name" value="RNaseH-like_sf"/>
</dbReference>
<reference evidence="2 3" key="1">
    <citation type="submission" date="2023-01" db="EMBL/GenBank/DDBJ databases">
        <authorList>
            <person name="Whitehead M."/>
        </authorList>
    </citation>
    <scope>NUCLEOTIDE SEQUENCE [LARGE SCALE GENOMIC DNA]</scope>
</reference>
<dbReference type="GO" id="GO:0046983">
    <property type="term" value="F:protein dimerization activity"/>
    <property type="evidence" value="ECO:0007669"/>
    <property type="project" value="InterPro"/>
</dbReference>
<protein>
    <recommendedName>
        <fullName evidence="1">HAT C-terminal dimerisation domain-containing protein</fullName>
    </recommendedName>
</protein>
<dbReference type="PANTHER" id="PTHR45749:SF21">
    <property type="entry name" value="DUF4371 DOMAIN-CONTAINING PROTEIN"/>
    <property type="match status" value="1"/>
</dbReference>
<feature type="domain" description="HAT C-terminal dimerisation" evidence="1">
    <location>
        <begin position="97"/>
        <end position="155"/>
    </location>
</feature>
<proteinExistence type="predicted"/>
<dbReference type="Pfam" id="PF05699">
    <property type="entry name" value="Dimer_Tnp_hAT"/>
    <property type="match status" value="1"/>
</dbReference>
<accession>A0AAV0W717</accession>
<evidence type="ECO:0000313" key="3">
    <source>
        <dbReference type="Proteomes" id="UP001160148"/>
    </source>
</evidence>
<dbReference type="EMBL" id="CARXXK010000001">
    <property type="protein sequence ID" value="CAI6351635.1"/>
    <property type="molecule type" value="Genomic_DNA"/>
</dbReference>
<evidence type="ECO:0000313" key="2">
    <source>
        <dbReference type="EMBL" id="CAI6351635.1"/>
    </source>
</evidence>
<dbReference type="AlphaFoldDB" id="A0AAV0W717"/>
<sequence>MDNISEHEIKMRSQYFEIIDNIVIEMNRRFKQTELIEAVETCNPSSKMFLDIDTLIKLPGISTDNQFIEKLRAQCDLGKKMFAADSNSIEAYLSIKSMGASFLQLEEMYRRILFIPISSATAEKSFSTMRRIKTYNRSTMTGKRLHNLALLSIEREKSEELIQNPDEILNEFASNKLRRLNFSM</sequence>
<organism evidence="2 3">
    <name type="scientific">Macrosiphum euphorbiae</name>
    <name type="common">potato aphid</name>
    <dbReference type="NCBI Taxonomy" id="13131"/>
    <lineage>
        <taxon>Eukaryota</taxon>
        <taxon>Metazoa</taxon>
        <taxon>Ecdysozoa</taxon>
        <taxon>Arthropoda</taxon>
        <taxon>Hexapoda</taxon>
        <taxon>Insecta</taxon>
        <taxon>Pterygota</taxon>
        <taxon>Neoptera</taxon>
        <taxon>Paraneoptera</taxon>
        <taxon>Hemiptera</taxon>
        <taxon>Sternorrhyncha</taxon>
        <taxon>Aphidomorpha</taxon>
        <taxon>Aphidoidea</taxon>
        <taxon>Aphididae</taxon>
        <taxon>Macrosiphini</taxon>
        <taxon>Macrosiphum</taxon>
    </lineage>
</organism>
<dbReference type="InterPro" id="IPR008906">
    <property type="entry name" value="HATC_C_dom"/>
</dbReference>
<dbReference type="PANTHER" id="PTHR45749">
    <property type="match status" value="1"/>
</dbReference>